<dbReference type="AlphaFoldDB" id="A0A175YI44"/>
<dbReference type="PANTHER" id="PTHR47939:SF13">
    <property type="entry name" value="OS03G0201400 PROTEIN"/>
    <property type="match status" value="1"/>
</dbReference>
<dbReference type="PROSITE" id="PS51375">
    <property type="entry name" value="PPR"/>
    <property type="match status" value="5"/>
</dbReference>
<dbReference type="OMA" id="VIWLEEM"/>
<name>A0A175YI44_DAUCS</name>
<dbReference type="Pfam" id="PF12854">
    <property type="entry name" value="PPR_1"/>
    <property type="match status" value="1"/>
</dbReference>
<keyword evidence="4" id="KW-1185">Reference proteome</keyword>
<sequence length="504" mass="56667">MNVIWPRLLTPTYLSQLIRKQKSPVKALQIFNEAKSKYPNYHHNGPVYATMISILGSSGRITDMRKVIDQMKADSCQCKDTVFATAINTYAQAGLLDEAITLFRNLPKFNCVNWTESFNTLLGILINESKLETAHRLFLEHSYGWEVKSRTRSLTLLIKALCQSGRSDLAVHVFLEFNSQCCYPGKETYRILMRGLCDDGRLDDATHLLYSMFWRISQKGSGEDVVIYRTLLHAFVERGHIEEAVELLGKILRKGLKAPKRCLKQLDLSSFHNCDDKGAKYLIDDALIKGGISSSDSYNVMAVDLYSEGNIGTANRVIQEMHYRGFRPTLLIYEAKIAALCRHGTVDEAIEVIEKEMVNDNCLPTIKLFNTVMKGLCDEGRSVMAIGYLKKIFRQVGCVPDKDTYSILVDGLCAEAKYIEAGQILEEMLKNSYSPGENTYNSLIQGLCSMGRPFEAIMWLEEMVSQAKMPNVSVWKSLVASVCAEKFSTTTVSAVLEPISKTIN</sequence>
<protein>
    <submittedName>
        <fullName evidence="3">Uncharacterized protein</fullName>
    </submittedName>
</protein>
<evidence type="ECO:0000313" key="4">
    <source>
        <dbReference type="Proteomes" id="UP000077755"/>
    </source>
</evidence>
<reference evidence="3" key="1">
    <citation type="journal article" date="2016" name="Nat. Genet.">
        <title>A high-quality carrot genome assembly provides new insights into carotenoid accumulation and asterid genome evolution.</title>
        <authorList>
            <person name="Iorizzo M."/>
            <person name="Ellison S."/>
            <person name="Senalik D."/>
            <person name="Zeng P."/>
            <person name="Satapoomin P."/>
            <person name="Huang J."/>
            <person name="Bowman M."/>
            <person name="Iovene M."/>
            <person name="Sanseverino W."/>
            <person name="Cavagnaro P."/>
            <person name="Yildiz M."/>
            <person name="Macko-Podgorni A."/>
            <person name="Moranska E."/>
            <person name="Grzebelus E."/>
            <person name="Grzebelus D."/>
            <person name="Ashrafi H."/>
            <person name="Zheng Z."/>
            <person name="Cheng S."/>
            <person name="Spooner D."/>
            <person name="Van Deynze A."/>
            <person name="Simon P."/>
        </authorList>
    </citation>
    <scope>NUCLEOTIDE SEQUENCE</scope>
    <source>
        <tissue evidence="3">Leaf</tissue>
    </source>
</reference>
<dbReference type="InterPro" id="IPR050667">
    <property type="entry name" value="PPR-containing_protein"/>
</dbReference>
<dbReference type="InterPro" id="IPR002885">
    <property type="entry name" value="PPR_rpt"/>
</dbReference>
<evidence type="ECO:0000256" key="2">
    <source>
        <dbReference type="ARBA" id="ARBA00022737"/>
    </source>
</evidence>
<dbReference type="Gramene" id="KZM83077">
    <property type="protein sequence ID" value="KZM83077"/>
    <property type="gene ID" value="DCAR_030646"/>
</dbReference>
<accession>A0A175YI44</accession>
<dbReference type="OrthoDB" id="767661at2759"/>
<dbReference type="EMBL" id="CP093351">
    <property type="protein sequence ID" value="WOH16061.1"/>
    <property type="molecule type" value="Genomic_DNA"/>
</dbReference>
<dbReference type="NCBIfam" id="TIGR00756">
    <property type="entry name" value="PPR"/>
    <property type="match status" value="6"/>
</dbReference>
<keyword evidence="2" id="KW-0677">Repeat</keyword>
<dbReference type="Pfam" id="PF01535">
    <property type="entry name" value="PPR"/>
    <property type="match status" value="6"/>
</dbReference>
<dbReference type="Proteomes" id="UP000077755">
    <property type="component" value="Chromosome 9"/>
</dbReference>
<dbReference type="PANTHER" id="PTHR47939">
    <property type="entry name" value="MEMBRANE-ASSOCIATED SALT-INDUCIBLE PROTEIN-LIKE"/>
    <property type="match status" value="1"/>
</dbReference>
<gene>
    <name evidence="3" type="ORF">DCAR_0935610</name>
</gene>
<evidence type="ECO:0000313" key="3">
    <source>
        <dbReference type="EMBL" id="WOH16061.1"/>
    </source>
</evidence>
<dbReference type="KEGG" id="dcr:108200936"/>
<dbReference type="InterPro" id="IPR011990">
    <property type="entry name" value="TPR-like_helical_dom_sf"/>
</dbReference>
<comment type="similarity">
    <text evidence="1">Belongs to the PPR family. P subfamily.</text>
</comment>
<reference evidence="3" key="2">
    <citation type="submission" date="2022-03" db="EMBL/GenBank/DDBJ databases">
        <title>Draft title - Genomic analysis of global carrot germplasm unveils the trajectory of domestication and the origin of high carotenoid orange carrot.</title>
        <authorList>
            <person name="Iorizzo M."/>
            <person name="Ellison S."/>
            <person name="Senalik D."/>
            <person name="Macko-Podgorni A."/>
            <person name="Grzebelus D."/>
            <person name="Bostan H."/>
            <person name="Rolling W."/>
            <person name="Curaba J."/>
            <person name="Simon P."/>
        </authorList>
    </citation>
    <scope>NUCLEOTIDE SEQUENCE</scope>
    <source>
        <tissue evidence="3">Leaf</tissue>
    </source>
</reference>
<dbReference type="Gene3D" id="1.25.40.10">
    <property type="entry name" value="Tetratricopeptide repeat domain"/>
    <property type="match status" value="4"/>
</dbReference>
<evidence type="ECO:0000256" key="1">
    <source>
        <dbReference type="ARBA" id="ARBA00007626"/>
    </source>
</evidence>
<organism evidence="3 4">
    <name type="scientific">Daucus carota subsp. sativus</name>
    <name type="common">Carrot</name>
    <dbReference type="NCBI Taxonomy" id="79200"/>
    <lineage>
        <taxon>Eukaryota</taxon>
        <taxon>Viridiplantae</taxon>
        <taxon>Streptophyta</taxon>
        <taxon>Embryophyta</taxon>
        <taxon>Tracheophyta</taxon>
        <taxon>Spermatophyta</taxon>
        <taxon>Magnoliopsida</taxon>
        <taxon>eudicotyledons</taxon>
        <taxon>Gunneridae</taxon>
        <taxon>Pentapetalae</taxon>
        <taxon>asterids</taxon>
        <taxon>campanulids</taxon>
        <taxon>Apiales</taxon>
        <taxon>Apiaceae</taxon>
        <taxon>Apioideae</taxon>
        <taxon>Scandiceae</taxon>
        <taxon>Daucinae</taxon>
        <taxon>Daucus</taxon>
        <taxon>Daucus sect. Daucus</taxon>
    </lineage>
</organism>
<proteinExistence type="inferred from homology"/>
<dbReference type="Pfam" id="PF13041">
    <property type="entry name" value="PPR_2"/>
    <property type="match status" value="1"/>
</dbReference>